<accession>A0ABR0JB22</accession>
<reference evidence="2 3" key="1">
    <citation type="submission" date="2023-08" db="EMBL/GenBank/DDBJ databases">
        <title>Black Yeasts Isolated from many extreme environments.</title>
        <authorList>
            <person name="Coleine C."/>
            <person name="Stajich J.E."/>
            <person name="Selbmann L."/>
        </authorList>
    </citation>
    <scope>NUCLEOTIDE SEQUENCE [LARGE SCALE GENOMIC DNA]</scope>
    <source>
        <strain evidence="2 3">CCFEE 6328</strain>
    </source>
</reference>
<feature type="region of interest" description="Disordered" evidence="1">
    <location>
        <begin position="183"/>
        <end position="213"/>
    </location>
</feature>
<sequence length="360" mass="38940">MEVVDVYPTNSISIYAYSESLSFPPMFSVTHLLGKSNFKAWRACIEPILLKNPYSSKLILGEWNEPTVQASAGQTNAELDQARKAWQSANTATCRVIRATLALNVVPFIRQHSTAKALYLNLIWLYGEDAGIDIQGGPPAPSSAQTANPNRNRASLLAALESDKPLGDVIGIGNLFPPPSAYASSNSSTTSLLPKSSTSSSAAAETKRPDSQALPTKYLQEIAVQPLPPPPRIHIYERTRISPDPSLETIHEEPHPGQRVSFGRAASAGSNNLSISPITSSEASGDDDIDLSPSEDVGGESYSAKNNKHGEWGPSVVVKDLSNSLYGSGKQKQSRTRKRFSFSFPLRRLNKNQSGIKHRG</sequence>
<evidence type="ECO:0000313" key="2">
    <source>
        <dbReference type="EMBL" id="KAK5060488.1"/>
    </source>
</evidence>
<organism evidence="2 3">
    <name type="scientific">Exophiala sideris</name>
    <dbReference type="NCBI Taxonomy" id="1016849"/>
    <lineage>
        <taxon>Eukaryota</taxon>
        <taxon>Fungi</taxon>
        <taxon>Dikarya</taxon>
        <taxon>Ascomycota</taxon>
        <taxon>Pezizomycotina</taxon>
        <taxon>Eurotiomycetes</taxon>
        <taxon>Chaetothyriomycetidae</taxon>
        <taxon>Chaetothyriales</taxon>
        <taxon>Herpotrichiellaceae</taxon>
        <taxon>Exophiala</taxon>
    </lineage>
</organism>
<dbReference type="EMBL" id="JAVRRF010000011">
    <property type="protein sequence ID" value="KAK5060488.1"/>
    <property type="molecule type" value="Genomic_DNA"/>
</dbReference>
<dbReference type="Proteomes" id="UP001345691">
    <property type="component" value="Unassembled WGS sequence"/>
</dbReference>
<evidence type="ECO:0000313" key="3">
    <source>
        <dbReference type="Proteomes" id="UP001345691"/>
    </source>
</evidence>
<feature type="compositionally biased region" description="Low complexity" evidence="1">
    <location>
        <begin position="183"/>
        <end position="204"/>
    </location>
</feature>
<proteinExistence type="predicted"/>
<feature type="region of interest" description="Disordered" evidence="1">
    <location>
        <begin position="245"/>
        <end position="360"/>
    </location>
</feature>
<evidence type="ECO:0000256" key="1">
    <source>
        <dbReference type="SAM" id="MobiDB-lite"/>
    </source>
</evidence>
<evidence type="ECO:0008006" key="4">
    <source>
        <dbReference type="Google" id="ProtNLM"/>
    </source>
</evidence>
<feature type="compositionally biased region" description="Polar residues" evidence="1">
    <location>
        <begin position="268"/>
        <end position="283"/>
    </location>
</feature>
<keyword evidence="3" id="KW-1185">Reference proteome</keyword>
<feature type="compositionally biased region" description="Polar residues" evidence="1">
    <location>
        <begin position="351"/>
        <end position="360"/>
    </location>
</feature>
<comment type="caution">
    <text evidence="2">The sequence shown here is derived from an EMBL/GenBank/DDBJ whole genome shotgun (WGS) entry which is preliminary data.</text>
</comment>
<gene>
    <name evidence="2" type="ORF">LTR69_005805</name>
</gene>
<name>A0ABR0JB22_9EURO</name>
<protein>
    <recommendedName>
        <fullName evidence="4">Retrotransposon Copia-like N-terminal domain-containing protein</fullName>
    </recommendedName>
</protein>